<dbReference type="Proteomes" id="UP000023152">
    <property type="component" value="Unassembled WGS sequence"/>
</dbReference>
<keyword evidence="1" id="KW-0812">Transmembrane</keyword>
<dbReference type="InterPro" id="IPR023298">
    <property type="entry name" value="ATPase_P-typ_TM_dom_sf"/>
</dbReference>
<dbReference type="Pfam" id="PF00689">
    <property type="entry name" value="Cation_ATPase_C"/>
    <property type="match status" value="1"/>
</dbReference>
<gene>
    <name evidence="3" type="ORF">RFI_29056</name>
</gene>
<protein>
    <submittedName>
        <fullName evidence="3">Calcium-transporting ATPase</fullName>
    </submittedName>
</protein>
<evidence type="ECO:0000313" key="4">
    <source>
        <dbReference type="Proteomes" id="UP000023152"/>
    </source>
</evidence>
<organism evidence="3 4">
    <name type="scientific">Reticulomyxa filosa</name>
    <dbReference type="NCBI Taxonomy" id="46433"/>
    <lineage>
        <taxon>Eukaryota</taxon>
        <taxon>Sar</taxon>
        <taxon>Rhizaria</taxon>
        <taxon>Retaria</taxon>
        <taxon>Foraminifera</taxon>
        <taxon>Monothalamids</taxon>
        <taxon>Reticulomyxidae</taxon>
        <taxon>Reticulomyxa</taxon>
    </lineage>
</organism>
<dbReference type="OrthoDB" id="3352408at2759"/>
<feature type="domain" description="Cation-transporting P-type ATPase C-terminal" evidence="2">
    <location>
        <begin position="1"/>
        <end position="79"/>
    </location>
</feature>
<evidence type="ECO:0000256" key="1">
    <source>
        <dbReference type="SAM" id="Phobius"/>
    </source>
</evidence>
<name>X6M2E0_RETFI</name>
<keyword evidence="1" id="KW-0472">Membrane</keyword>
<accession>X6M2E0</accession>
<evidence type="ECO:0000313" key="3">
    <source>
        <dbReference type="EMBL" id="ETO08333.1"/>
    </source>
</evidence>
<feature type="transmembrane region" description="Helical" evidence="1">
    <location>
        <begin position="156"/>
        <end position="183"/>
    </location>
</feature>
<keyword evidence="1" id="KW-1133">Transmembrane helix</keyword>
<dbReference type="Gene3D" id="1.20.1110.10">
    <property type="entry name" value="Calcium-transporting ATPase, transmembrane domain"/>
    <property type="match status" value="1"/>
</dbReference>
<dbReference type="AlphaFoldDB" id="X6M2E0"/>
<dbReference type="InterPro" id="IPR006068">
    <property type="entry name" value="ATPase_P-typ_cation-transptr_C"/>
</dbReference>
<evidence type="ECO:0000259" key="2">
    <source>
        <dbReference type="Pfam" id="PF00689"/>
    </source>
</evidence>
<proteinExistence type="predicted"/>
<dbReference type="EMBL" id="ASPP01025142">
    <property type="protein sequence ID" value="ETO08333.1"/>
    <property type="molecule type" value="Genomic_DNA"/>
</dbReference>
<comment type="caution">
    <text evidence="3">The sequence shown here is derived from an EMBL/GenBank/DDBJ whole genome shotgun (WGS) entry which is preliminary data.</text>
</comment>
<feature type="transmembrane region" description="Helical" evidence="1">
    <location>
        <begin position="20"/>
        <end position="42"/>
    </location>
</feature>
<sequence>MFNTFNALSENQSLLVNPPWANVYVVLAVTLSMLLHVMILYVPFFRTMFSTAPLNGSEWIAVILISFPVVILDEGLKFISRCKDESATFYFFRIKNKDKDISFFFFDIIYALFRNEHFWNHHQFNNNIKLSGICAITNKFSIIKMGLYHNNKISNYFFFLCVCVLMLDIFSVLILFVAIVFFFKFTILCYAIMKYIYFNDCSANFFTFNYIFSIISSISLQSQEKKNVG</sequence>
<reference evidence="3 4" key="1">
    <citation type="journal article" date="2013" name="Curr. Biol.">
        <title>The Genome of the Foraminiferan Reticulomyxa filosa.</title>
        <authorList>
            <person name="Glockner G."/>
            <person name="Hulsmann N."/>
            <person name="Schleicher M."/>
            <person name="Noegel A.A."/>
            <person name="Eichinger L."/>
            <person name="Gallinger C."/>
            <person name="Pawlowski J."/>
            <person name="Sierra R."/>
            <person name="Euteneuer U."/>
            <person name="Pillet L."/>
            <person name="Moustafa A."/>
            <person name="Platzer M."/>
            <person name="Groth M."/>
            <person name="Szafranski K."/>
            <person name="Schliwa M."/>
        </authorList>
    </citation>
    <scope>NUCLEOTIDE SEQUENCE [LARGE SCALE GENOMIC DNA]</scope>
</reference>
<keyword evidence="4" id="KW-1185">Reference proteome</keyword>
<dbReference type="SUPFAM" id="SSF81665">
    <property type="entry name" value="Calcium ATPase, transmembrane domain M"/>
    <property type="match status" value="1"/>
</dbReference>